<reference evidence="8" key="3">
    <citation type="submission" date="2025-09" db="UniProtKB">
        <authorList>
            <consortium name="Ensembl"/>
        </authorList>
    </citation>
    <scope>IDENTIFICATION</scope>
</reference>
<keyword evidence="5" id="KW-0128">Catecholamine metabolism</keyword>
<comment type="similarity">
    <text evidence="2 6">Belongs to the sulfotransferase 1 family.</text>
</comment>
<dbReference type="FunFam" id="3.40.50.300:FF:000433">
    <property type="entry name" value="Estrogen sulfotransferase"/>
    <property type="match status" value="1"/>
</dbReference>
<keyword evidence="3" id="KW-0963">Cytoplasm</keyword>
<dbReference type="Pfam" id="PF00685">
    <property type="entry name" value="Sulfotransfer_1"/>
    <property type="match status" value="1"/>
</dbReference>
<dbReference type="Proteomes" id="UP000694620">
    <property type="component" value="Chromosome 3"/>
</dbReference>
<sequence>MADRLEKSNSEDKSSVKYRDISKTKYKGNPEFKLFQYKGFKFISTVHEKEYLDSLENFEIRDTDILAVTYPKSGTIWMQYILALMYYGNDVNGPDGKLTIDVAPWIESEMESLNYNERPSPRVFVSHLPHYLVPKGLRKGRGKVIYLSRNPKDVAVSFYHFHNYSKTLENQNSFDEFFDKFLTGEVFCSSWFDHVKGWFNNSNDFDILFLTYEDMVKDLRTEIMKISKFLGRNCDDRKIDEMVQKCTFQNMKNNKNANYQLLQESFLDHSKGKFLRKGKVGDWKNYFTEEQNETFDKVYQEQMKDCPIELIWDISE</sequence>
<dbReference type="EC" id="2.8.2.-" evidence="6"/>
<evidence type="ECO:0000256" key="3">
    <source>
        <dbReference type="ARBA" id="ARBA00022490"/>
    </source>
</evidence>
<dbReference type="GeneID" id="114648666"/>
<organism evidence="8 9">
    <name type="scientific">Erpetoichthys calabaricus</name>
    <name type="common">Rope fish</name>
    <name type="synonym">Calamoichthys calabaricus</name>
    <dbReference type="NCBI Taxonomy" id="27687"/>
    <lineage>
        <taxon>Eukaryota</taxon>
        <taxon>Metazoa</taxon>
        <taxon>Chordata</taxon>
        <taxon>Craniata</taxon>
        <taxon>Vertebrata</taxon>
        <taxon>Euteleostomi</taxon>
        <taxon>Actinopterygii</taxon>
        <taxon>Polypteriformes</taxon>
        <taxon>Polypteridae</taxon>
        <taxon>Erpetoichthys</taxon>
    </lineage>
</organism>
<feature type="domain" description="Sulfotransferase" evidence="7">
    <location>
        <begin position="62"/>
        <end position="306"/>
    </location>
</feature>
<keyword evidence="9" id="KW-1185">Reference proteome</keyword>
<evidence type="ECO:0000256" key="2">
    <source>
        <dbReference type="ARBA" id="ARBA00005771"/>
    </source>
</evidence>
<evidence type="ECO:0000259" key="7">
    <source>
        <dbReference type="Pfam" id="PF00685"/>
    </source>
</evidence>
<accession>A0A8C4RNB2</accession>
<dbReference type="GO" id="GO:0005737">
    <property type="term" value="C:cytoplasm"/>
    <property type="evidence" value="ECO:0007669"/>
    <property type="project" value="UniProtKB-SubCell"/>
</dbReference>
<reference evidence="8" key="2">
    <citation type="submission" date="2025-08" db="UniProtKB">
        <authorList>
            <consortium name="Ensembl"/>
        </authorList>
    </citation>
    <scope>IDENTIFICATION</scope>
</reference>
<keyword evidence="4 6" id="KW-0808">Transferase</keyword>
<reference evidence="8" key="1">
    <citation type="submission" date="2021-06" db="EMBL/GenBank/DDBJ databases">
        <authorList>
            <consortium name="Wellcome Sanger Institute Data Sharing"/>
        </authorList>
    </citation>
    <scope>NUCLEOTIDE SEQUENCE [LARGE SCALE GENOMIC DNA]</scope>
</reference>
<dbReference type="OrthoDB" id="205623at2759"/>
<dbReference type="SUPFAM" id="SSF52540">
    <property type="entry name" value="P-loop containing nucleoside triphosphate hydrolases"/>
    <property type="match status" value="1"/>
</dbReference>
<dbReference type="Ensembl" id="ENSECRT00000005210.1">
    <property type="protein sequence ID" value="ENSECRP00000005127.1"/>
    <property type="gene ID" value="ENSECRG00000003462.1"/>
</dbReference>
<dbReference type="GO" id="GO:0006805">
    <property type="term" value="P:xenobiotic metabolic process"/>
    <property type="evidence" value="ECO:0007669"/>
    <property type="project" value="UniProtKB-ARBA"/>
</dbReference>
<evidence type="ECO:0000256" key="6">
    <source>
        <dbReference type="RuleBase" id="RU361155"/>
    </source>
</evidence>
<evidence type="ECO:0000313" key="9">
    <source>
        <dbReference type="Proteomes" id="UP000694620"/>
    </source>
</evidence>
<dbReference type="Gene3D" id="3.40.50.300">
    <property type="entry name" value="P-loop containing nucleotide triphosphate hydrolases"/>
    <property type="match status" value="1"/>
</dbReference>
<name>A0A8C4RNB2_ERPCA</name>
<dbReference type="AlphaFoldDB" id="A0A8C4RNB2"/>
<evidence type="ECO:0000256" key="1">
    <source>
        <dbReference type="ARBA" id="ARBA00004496"/>
    </source>
</evidence>
<protein>
    <recommendedName>
        <fullName evidence="6">Sulfotransferase</fullName>
        <ecNumber evidence="6">2.8.2.-</ecNumber>
    </recommendedName>
</protein>
<dbReference type="RefSeq" id="XP_028653657.1">
    <property type="nucleotide sequence ID" value="XM_028797824.2"/>
</dbReference>
<gene>
    <name evidence="8" type="primary">LOC114648666</name>
</gene>
<dbReference type="GO" id="GO:0006584">
    <property type="term" value="P:catecholamine metabolic process"/>
    <property type="evidence" value="ECO:0007669"/>
    <property type="project" value="UniProtKB-KW"/>
</dbReference>
<comment type="subcellular location">
    <subcellularLocation>
        <location evidence="1">Cytoplasm</location>
    </subcellularLocation>
</comment>
<evidence type="ECO:0000256" key="5">
    <source>
        <dbReference type="ARBA" id="ARBA00022939"/>
    </source>
</evidence>
<dbReference type="PANTHER" id="PTHR11783">
    <property type="entry name" value="SULFOTRANSFERASE SULT"/>
    <property type="match status" value="1"/>
</dbReference>
<dbReference type="GeneTree" id="ENSGT00940000156772"/>
<dbReference type="InterPro" id="IPR000863">
    <property type="entry name" value="Sulfotransferase_dom"/>
</dbReference>
<dbReference type="GO" id="GO:0008146">
    <property type="term" value="F:sulfotransferase activity"/>
    <property type="evidence" value="ECO:0007669"/>
    <property type="project" value="InterPro"/>
</dbReference>
<proteinExistence type="inferred from homology"/>
<evidence type="ECO:0000313" key="8">
    <source>
        <dbReference type="Ensembl" id="ENSECRP00000005127.1"/>
    </source>
</evidence>
<evidence type="ECO:0000256" key="4">
    <source>
        <dbReference type="ARBA" id="ARBA00022679"/>
    </source>
</evidence>
<dbReference type="InterPro" id="IPR027417">
    <property type="entry name" value="P-loop_NTPase"/>
</dbReference>